<dbReference type="GO" id="GO:0046872">
    <property type="term" value="F:metal ion binding"/>
    <property type="evidence" value="ECO:0007669"/>
    <property type="project" value="UniProtKB-KW"/>
</dbReference>
<dbReference type="RefSeq" id="WP_115151019.1">
    <property type="nucleotide sequence ID" value="NZ_UGPP01000001.1"/>
</dbReference>
<evidence type="ECO:0000256" key="1">
    <source>
        <dbReference type="ARBA" id="ARBA00022723"/>
    </source>
</evidence>
<accession>A0A378NPP1</accession>
<evidence type="ECO:0000313" key="3">
    <source>
        <dbReference type="EMBL" id="STY70370.1"/>
    </source>
</evidence>
<name>A0A378NPP1_9FIRM</name>
<organism evidence="3 4">
    <name type="scientific">Megamonas hypermegale</name>
    <dbReference type="NCBI Taxonomy" id="158847"/>
    <lineage>
        <taxon>Bacteria</taxon>
        <taxon>Bacillati</taxon>
        <taxon>Bacillota</taxon>
        <taxon>Negativicutes</taxon>
        <taxon>Selenomonadales</taxon>
        <taxon>Selenomonadaceae</taxon>
        <taxon>Megamonas</taxon>
    </lineage>
</organism>
<keyword evidence="2" id="KW-0472">Membrane</keyword>
<dbReference type="InterPro" id="IPR032710">
    <property type="entry name" value="NTF2-like_dom_sf"/>
</dbReference>
<keyword evidence="2" id="KW-1133">Transmembrane helix</keyword>
<dbReference type="AlphaFoldDB" id="A0A378NPP1"/>
<evidence type="ECO:0000256" key="2">
    <source>
        <dbReference type="SAM" id="Phobius"/>
    </source>
</evidence>
<dbReference type="InterPro" id="IPR018527">
    <property type="entry name" value="Rubredoxin_Fe_BS"/>
</dbReference>
<protein>
    <submittedName>
        <fullName evidence="3">Uncharacterized protein</fullName>
    </submittedName>
</protein>
<keyword evidence="1" id="KW-0479">Metal-binding</keyword>
<reference evidence="3 4" key="1">
    <citation type="submission" date="2018-06" db="EMBL/GenBank/DDBJ databases">
        <authorList>
            <consortium name="Pathogen Informatics"/>
            <person name="Doyle S."/>
        </authorList>
    </citation>
    <scope>NUCLEOTIDE SEQUENCE [LARGE SCALE GENOMIC DNA]</scope>
    <source>
        <strain evidence="3 4">NCTC10571</strain>
    </source>
</reference>
<dbReference type="Proteomes" id="UP000255234">
    <property type="component" value="Unassembled WGS sequence"/>
</dbReference>
<dbReference type="EMBL" id="UGPP01000001">
    <property type="protein sequence ID" value="STY70370.1"/>
    <property type="molecule type" value="Genomic_DNA"/>
</dbReference>
<dbReference type="Gene3D" id="3.10.450.50">
    <property type="match status" value="1"/>
</dbReference>
<sequence>MKDKNISEINNKWICPNCGQVNNDAFCSKCGHKKPLEAVNPMNELQNLVENNMINDNSGRKIDTEISNKINPLEELQDLVKEPILKTNISKRNSSTINESGSILKYIIIGVILVLGVFLGIYFFSNKTANDISSNTSNNGIISNEEKNILSVNSDLSLGGVELGYSIEQMHKVLGKETSIDEKDSYKFYNYSDIQVGIKNGKVDALVSNSSAVATKRGIHQGSSLKDVFDKYGDNYNKMDYDDLILYEYTFATDNNKNGILRFAISKSNNQVNYISVRIPEEDLNTKSITTTDNSTSNVTNANEAAQALNNYYAAINKHDMRAAYNILSDDMQTHMGSLNDYADGYKTTLSDSISNVQVTSNSGDEIALSYTLTARDSYNSNSIKEQTFACTALLSKKTGSWHIVDMSAKKQGERIMSR</sequence>
<keyword evidence="2" id="KW-0812">Transmembrane</keyword>
<proteinExistence type="predicted"/>
<evidence type="ECO:0000313" key="4">
    <source>
        <dbReference type="Proteomes" id="UP000255234"/>
    </source>
</evidence>
<dbReference type="PROSITE" id="PS00202">
    <property type="entry name" value="RUBREDOXIN"/>
    <property type="match status" value="1"/>
</dbReference>
<dbReference type="SUPFAM" id="SSF54427">
    <property type="entry name" value="NTF2-like"/>
    <property type="match status" value="1"/>
</dbReference>
<dbReference type="STRING" id="1122216.GCA_000423385_00600"/>
<gene>
    <name evidence="3" type="ORF">NCTC10571_00506</name>
</gene>
<feature type="transmembrane region" description="Helical" evidence="2">
    <location>
        <begin position="103"/>
        <end position="124"/>
    </location>
</feature>